<evidence type="ECO:0000256" key="2">
    <source>
        <dbReference type="ARBA" id="ARBA00024764"/>
    </source>
</evidence>
<organism evidence="5 7">
    <name type="scientific">Oenococcus oeni</name>
    <name type="common">Leuconostoc oenos</name>
    <dbReference type="NCBI Taxonomy" id="1247"/>
    <lineage>
        <taxon>Bacteria</taxon>
        <taxon>Bacillati</taxon>
        <taxon>Bacillota</taxon>
        <taxon>Bacilli</taxon>
        <taxon>Lactobacillales</taxon>
        <taxon>Lactobacillaceae</taxon>
        <taxon>Oenococcus</taxon>
    </lineage>
</organism>
<evidence type="ECO:0000313" key="4">
    <source>
        <dbReference type="EMBL" id="MDV7715223.1"/>
    </source>
</evidence>
<dbReference type="InterPro" id="IPR036388">
    <property type="entry name" value="WH-like_DNA-bd_sf"/>
</dbReference>
<sequence length="104" mass="12208">MELAEKQLSTELFAFYGPLISKKQQNDLQALLVDDLGVSEIAENEGISRQAVSDRIRHALDSLNEFESKLHLRENYLERRKIEDQLEIKFDRKLLHKLIDLEEK</sequence>
<proteinExistence type="inferred from homology"/>
<dbReference type="GeneID" id="75065249"/>
<evidence type="ECO:0000313" key="5">
    <source>
        <dbReference type="EMBL" id="OIM21800.1"/>
    </source>
</evidence>
<dbReference type="Proteomes" id="UP000181728">
    <property type="component" value="Unassembled WGS sequence"/>
</dbReference>
<evidence type="ECO:0000313" key="6">
    <source>
        <dbReference type="EMBL" id="VDB97414.1"/>
    </source>
</evidence>
<dbReference type="Proteomes" id="UP000294726">
    <property type="component" value="Chromosome"/>
</dbReference>
<reference evidence="4" key="3">
    <citation type="submission" date="2019-10" db="EMBL/GenBank/DDBJ databases">
        <title>Malate fermentation in French cider.</title>
        <authorList>
            <person name="Cousin F.J."/>
            <person name="Medina Fernandez S."/>
            <person name="Misery B."/>
            <person name="Laplace J.-M."/>
            <person name="Cretenet M."/>
        </authorList>
    </citation>
    <scope>NUCLEOTIDE SEQUENCE</scope>
    <source>
        <strain evidence="4">UCMA15129</strain>
    </source>
</reference>
<dbReference type="Pfam" id="PF04297">
    <property type="entry name" value="UPF0122"/>
    <property type="match status" value="1"/>
</dbReference>
<dbReference type="HAMAP" id="MF_00245">
    <property type="entry name" value="UPF0122"/>
    <property type="match status" value="1"/>
</dbReference>
<dbReference type="InterPro" id="IPR007394">
    <property type="entry name" value="UPF0122"/>
</dbReference>
<dbReference type="PANTHER" id="PTHR40083:SF1">
    <property type="entry name" value="UPF0122 PROTEIN YLXM"/>
    <property type="match status" value="1"/>
</dbReference>
<accession>A0A483BCJ9</accession>
<comment type="similarity">
    <text evidence="1 3">Belongs to the UPF0122 family.</text>
</comment>
<dbReference type="Proteomes" id="UP001281024">
    <property type="component" value="Unassembled WGS sequence"/>
</dbReference>
<dbReference type="EMBL" id="WERV01000003">
    <property type="protein sequence ID" value="MDV7715223.1"/>
    <property type="molecule type" value="Genomic_DNA"/>
</dbReference>
<reference evidence="6 8" key="2">
    <citation type="submission" date="2018-08" db="EMBL/GenBank/DDBJ databases">
        <authorList>
            <person name="Lorentzen P. G. S. M."/>
        </authorList>
    </citation>
    <scope>NUCLEOTIDE SEQUENCE [LARGE SCALE GENOMIC DNA]</scope>
    <source>
        <strain evidence="6 8">CRBO_1381</strain>
    </source>
</reference>
<dbReference type="PANTHER" id="PTHR40083">
    <property type="entry name" value="UPF0122 PROTEIN CBO2450/CLC_2298"/>
    <property type="match status" value="1"/>
</dbReference>
<dbReference type="EMBL" id="MLOK01000025">
    <property type="protein sequence ID" value="OIM21800.1"/>
    <property type="molecule type" value="Genomic_DNA"/>
</dbReference>
<comment type="function">
    <text evidence="2 3">Might take part in the signal recognition particle (SRP) pathway. This is inferred from the conservation of its genetic proximity to ftsY/ffh. May be a regulatory protein.</text>
</comment>
<dbReference type="Gene3D" id="1.10.10.10">
    <property type="entry name" value="Winged helix-like DNA-binding domain superfamily/Winged helix DNA-binding domain"/>
    <property type="match status" value="1"/>
</dbReference>
<evidence type="ECO:0000313" key="8">
    <source>
        <dbReference type="Proteomes" id="UP000294726"/>
    </source>
</evidence>
<evidence type="ECO:0000313" key="7">
    <source>
        <dbReference type="Proteomes" id="UP000181728"/>
    </source>
</evidence>
<name>A0A483BCJ9_OENOE</name>
<dbReference type="SUPFAM" id="SSF88659">
    <property type="entry name" value="Sigma3 and sigma4 domains of RNA polymerase sigma factors"/>
    <property type="match status" value="1"/>
</dbReference>
<gene>
    <name evidence="5" type="ORF">ATX59_02195</name>
    <name evidence="4" type="ORF">GA838_05555</name>
    <name evidence="6" type="ORF">OENI_0418</name>
</gene>
<reference evidence="5 7" key="1">
    <citation type="journal article" date="2016" name="BMC Genomics">
        <title>Consensus pan-genome assembly of the specialised wine bacterium Oenococcus oeni.</title>
        <authorList>
            <person name="Sternes P.R."/>
            <person name="Borneman A.R."/>
        </authorList>
    </citation>
    <scope>NUCLEOTIDE SEQUENCE [LARGE SCALE GENOMIC DNA]</scope>
    <source>
        <strain evidence="5 7">AWRIB661</strain>
    </source>
</reference>
<dbReference type="AlphaFoldDB" id="A0A483BCJ9"/>
<dbReference type="InterPro" id="IPR013324">
    <property type="entry name" value="RNA_pol_sigma_r3/r4-like"/>
</dbReference>
<dbReference type="RefSeq" id="WP_002817812.1">
    <property type="nucleotide sequence ID" value="NZ_CP027431.1"/>
</dbReference>
<dbReference type="EMBL" id="LR031358">
    <property type="protein sequence ID" value="VDB97414.1"/>
    <property type="molecule type" value="Genomic_DNA"/>
</dbReference>
<protein>
    <recommendedName>
        <fullName evidence="3">UPF0122 protein ATX59_02195</fullName>
    </recommendedName>
</protein>
<evidence type="ECO:0000256" key="3">
    <source>
        <dbReference type="HAMAP-Rule" id="MF_00245"/>
    </source>
</evidence>
<evidence type="ECO:0000256" key="1">
    <source>
        <dbReference type="ARBA" id="ARBA00008720"/>
    </source>
</evidence>